<dbReference type="EMBL" id="KV417290">
    <property type="protein sequence ID" value="KZO95281.1"/>
    <property type="molecule type" value="Genomic_DNA"/>
</dbReference>
<dbReference type="CDD" id="cd19527">
    <property type="entry name" value="RecA-like_PEX6_r2"/>
    <property type="match status" value="1"/>
</dbReference>
<name>A0A167L339_CALVF</name>
<dbReference type="AlphaFoldDB" id="A0A167L339"/>
<reference evidence="13 14" key="1">
    <citation type="journal article" date="2016" name="Mol. Biol. Evol.">
        <title>Comparative Genomics of Early-Diverging Mushroom-Forming Fungi Provides Insights into the Origins of Lignocellulose Decay Capabilities.</title>
        <authorList>
            <person name="Nagy L.G."/>
            <person name="Riley R."/>
            <person name="Tritt A."/>
            <person name="Adam C."/>
            <person name="Daum C."/>
            <person name="Floudas D."/>
            <person name="Sun H."/>
            <person name="Yadav J.S."/>
            <person name="Pangilinan J."/>
            <person name="Larsson K.H."/>
            <person name="Matsuura K."/>
            <person name="Barry K."/>
            <person name="Labutti K."/>
            <person name="Kuo R."/>
            <person name="Ohm R.A."/>
            <person name="Bhattacharya S.S."/>
            <person name="Shirouzu T."/>
            <person name="Yoshinaga Y."/>
            <person name="Martin F.M."/>
            <person name="Grigoriev I.V."/>
            <person name="Hibbett D.S."/>
        </authorList>
    </citation>
    <scope>NUCLEOTIDE SEQUENCE [LARGE SCALE GENOMIC DNA]</scope>
    <source>
        <strain evidence="13 14">TUFC12733</strain>
    </source>
</reference>
<evidence type="ECO:0000256" key="9">
    <source>
        <dbReference type="ARBA" id="ARBA00034920"/>
    </source>
</evidence>
<dbReference type="Gene3D" id="1.10.8.60">
    <property type="match status" value="2"/>
</dbReference>
<proteinExistence type="inferred from homology"/>
<feature type="domain" description="AAA+ ATPase" evidence="12">
    <location>
        <begin position="635"/>
        <end position="776"/>
    </location>
</feature>
<feature type="region of interest" description="Disordered" evidence="11">
    <location>
        <begin position="917"/>
        <end position="970"/>
    </location>
</feature>
<dbReference type="InterPro" id="IPR027417">
    <property type="entry name" value="P-loop_NTPase"/>
</dbReference>
<protein>
    <recommendedName>
        <fullName evidence="8">Peroxisomal ATPase PEX6</fullName>
    </recommendedName>
    <alternativeName>
        <fullName evidence="9">Peroxin-6</fullName>
    </alternativeName>
</protein>
<comment type="similarity">
    <text evidence="2">Belongs to the AAA ATPase family.</text>
</comment>
<evidence type="ECO:0000256" key="11">
    <source>
        <dbReference type="SAM" id="MobiDB-lite"/>
    </source>
</evidence>
<dbReference type="PANTHER" id="PTHR23077:SF9">
    <property type="entry name" value="PEROXISOMAL ATPASE PEX6"/>
    <property type="match status" value="1"/>
</dbReference>
<keyword evidence="7" id="KW-0472">Membrane</keyword>
<sequence length="970" mass="105162">MFSHGPNGVDGRNGHGEEGHGEEEGEEEEEDGPEIDASFLAHSLPPLPTSGEGASLSASLTSLASLQAEVEFTPLPERWTHPARGEKLAERVWVRPAELARCGIFSGDWVLLRSSSSSGSSSALARAYANDDVPHSHSSGPALLAPPSLLHQFPPAHPLDPPLPLSLTSTPFQAHPPPLPVAQTITLARIASPASTSKRFQPLFLRALRRAFERGRRLVREGEVLAVAVRSEDRRLVREAEDGEVDDELLDYDFPFSSSAPDTPIFFKITNITYDPPSSSPSSFQSGDTYTLSTLGELGCWFDPLKTRMVQSGIEHSLVPDLLLPGPRAALSPSPSTPYGKLLNLAAACLSPSALEYSLQLCVLLRGQRGVGKFTVASAVARRLGMHTLEVNCYDLVGESDAKTEGTLRARFDSAAACSPCVMVLRNLEALARNSQVLEQGKEPSIATALRDCISDLQTAWRTSQYPVILIATSGEADKIPMSVQACFKHEITFEAPAEAERLEILEALLKDDTVAPDVSLKEVAAQSAALVAKDLVNLVERARLGALERATKELQDTEASPDDIEDAGLALTGADFTAALAQSRASYSESIGAPKIPNVSWDDVGGLAEVKADILDTIQLPLEHPELFDEGLKKRSGILLYGPPGTGKTLLAKAVATSCSLNFFSVKGPELLNMYIGESEANVRRVFQRARDARPCVIFFDELDSVAPKRGNHGDSGGVMDRIVSQLLAELDGMSDGSNSAEVFVIGATNRPDLLDPALLRPGRFDRMLYLGVSTTHDAQLKILQALTRKFRLDPTLDLMRVAEQCPFNFTGADFYALCSDSMLKAMTRKAEEIDVKIAEWNSKEPTHGHPYPMTPQYYLAELAIPEDTNFLVSQRDFEAALAELVPSVTASEMEHYAAVQKKFSRDTINSEANLDRKSKGKAKAIDPPEDNSFGNFARIDRKGKGKAKAIHPPEDESFGNHARLADEV</sequence>
<organism evidence="13 14">
    <name type="scientific">Calocera viscosa (strain TUFC12733)</name>
    <dbReference type="NCBI Taxonomy" id="1330018"/>
    <lineage>
        <taxon>Eukaryota</taxon>
        <taxon>Fungi</taxon>
        <taxon>Dikarya</taxon>
        <taxon>Basidiomycota</taxon>
        <taxon>Agaricomycotina</taxon>
        <taxon>Dacrymycetes</taxon>
        <taxon>Dacrymycetales</taxon>
        <taxon>Dacrymycetaceae</taxon>
        <taxon>Calocera</taxon>
    </lineage>
</organism>
<dbReference type="SMART" id="SM00382">
    <property type="entry name" value="AAA"/>
    <property type="match status" value="2"/>
</dbReference>
<gene>
    <name evidence="13" type="ORF">CALVIDRAFT_483050</name>
</gene>
<accession>A0A167L339</accession>
<dbReference type="GO" id="GO:0005778">
    <property type="term" value="C:peroxisomal membrane"/>
    <property type="evidence" value="ECO:0007669"/>
    <property type="project" value="TreeGrafter"/>
</dbReference>
<dbReference type="GO" id="GO:0016558">
    <property type="term" value="P:protein import into peroxisome matrix"/>
    <property type="evidence" value="ECO:0007669"/>
    <property type="project" value="TreeGrafter"/>
</dbReference>
<keyword evidence="3" id="KW-0962">Peroxisome biogenesis</keyword>
<dbReference type="FunFam" id="1.10.8.60:FF:000039">
    <property type="entry name" value="peroxisome biogenesis factor 6"/>
    <property type="match status" value="1"/>
</dbReference>
<dbReference type="GO" id="GO:0005524">
    <property type="term" value="F:ATP binding"/>
    <property type="evidence" value="ECO:0007669"/>
    <property type="project" value="UniProtKB-KW"/>
</dbReference>
<dbReference type="OrthoDB" id="5553750at2759"/>
<evidence type="ECO:0000259" key="12">
    <source>
        <dbReference type="SMART" id="SM00382"/>
    </source>
</evidence>
<evidence type="ECO:0000256" key="3">
    <source>
        <dbReference type="ARBA" id="ARBA00022593"/>
    </source>
</evidence>
<dbReference type="GO" id="GO:0016887">
    <property type="term" value="F:ATP hydrolysis activity"/>
    <property type="evidence" value="ECO:0007669"/>
    <property type="project" value="InterPro"/>
</dbReference>
<feature type="domain" description="AAA+ ATPase" evidence="12">
    <location>
        <begin position="359"/>
        <end position="498"/>
    </location>
</feature>
<keyword evidence="4" id="KW-0547">Nucleotide-binding</keyword>
<dbReference type="GO" id="GO:0005829">
    <property type="term" value="C:cytosol"/>
    <property type="evidence" value="ECO:0007669"/>
    <property type="project" value="TreeGrafter"/>
</dbReference>
<keyword evidence="6" id="KW-0067">ATP-binding</keyword>
<evidence type="ECO:0000256" key="1">
    <source>
        <dbReference type="ARBA" id="ARBA00004370"/>
    </source>
</evidence>
<evidence type="ECO:0000256" key="7">
    <source>
        <dbReference type="ARBA" id="ARBA00023136"/>
    </source>
</evidence>
<evidence type="ECO:0000313" key="14">
    <source>
        <dbReference type="Proteomes" id="UP000076738"/>
    </source>
</evidence>
<dbReference type="Pfam" id="PF00004">
    <property type="entry name" value="AAA"/>
    <property type="match status" value="2"/>
</dbReference>
<evidence type="ECO:0000256" key="10">
    <source>
        <dbReference type="ARBA" id="ARBA00048778"/>
    </source>
</evidence>
<dbReference type="InterPro" id="IPR003959">
    <property type="entry name" value="ATPase_AAA_core"/>
</dbReference>
<evidence type="ECO:0000256" key="5">
    <source>
        <dbReference type="ARBA" id="ARBA00022801"/>
    </source>
</evidence>
<comment type="catalytic activity">
    <reaction evidence="10">
        <text>ATP + H2O = ADP + phosphate + H(+)</text>
        <dbReference type="Rhea" id="RHEA:13065"/>
        <dbReference type="ChEBI" id="CHEBI:15377"/>
        <dbReference type="ChEBI" id="CHEBI:15378"/>
        <dbReference type="ChEBI" id="CHEBI:30616"/>
        <dbReference type="ChEBI" id="CHEBI:43474"/>
        <dbReference type="ChEBI" id="CHEBI:456216"/>
    </reaction>
    <physiologicalReaction direction="left-to-right" evidence="10">
        <dbReference type="Rhea" id="RHEA:13066"/>
    </physiologicalReaction>
</comment>
<dbReference type="InterPro" id="IPR047533">
    <property type="entry name" value="RecA-like_PEX6_r2"/>
</dbReference>
<dbReference type="InterPro" id="IPR050168">
    <property type="entry name" value="AAA_ATPase_domain"/>
</dbReference>
<dbReference type="FunFam" id="3.40.50.300:FF:000109">
    <property type="entry name" value="Peroxisomal biogenesis factor 6"/>
    <property type="match status" value="1"/>
</dbReference>
<dbReference type="SUPFAM" id="SSF52540">
    <property type="entry name" value="P-loop containing nucleoside triphosphate hydrolases"/>
    <property type="match status" value="2"/>
</dbReference>
<keyword evidence="14" id="KW-1185">Reference proteome</keyword>
<evidence type="ECO:0000256" key="2">
    <source>
        <dbReference type="ARBA" id="ARBA00006914"/>
    </source>
</evidence>
<feature type="compositionally biased region" description="Acidic residues" evidence="11">
    <location>
        <begin position="20"/>
        <end position="34"/>
    </location>
</feature>
<dbReference type="Pfam" id="PF23315">
    <property type="entry name" value="PEX6_4th"/>
    <property type="match status" value="1"/>
</dbReference>
<dbReference type="Proteomes" id="UP000076738">
    <property type="component" value="Unassembled WGS sequence"/>
</dbReference>
<dbReference type="STRING" id="1330018.A0A167L339"/>
<dbReference type="InterPro" id="IPR003593">
    <property type="entry name" value="AAA+_ATPase"/>
</dbReference>
<dbReference type="PROSITE" id="PS00674">
    <property type="entry name" value="AAA"/>
    <property type="match status" value="1"/>
</dbReference>
<evidence type="ECO:0000313" key="13">
    <source>
        <dbReference type="EMBL" id="KZO95281.1"/>
    </source>
</evidence>
<comment type="subcellular location">
    <subcellularLocation>
        <location evidence="1">Membrane</location>
    </subcellularLocation>
</comment>
<dbReference type="Gene3D" id="3.40.50.300">
    <property type="entry name" value="P-loop containing nucleotide triphosphate hydrolases"/>
    <property type="match status" value="2"/>
</dbReference>
<dbReference type="PANTHER" id="PTHR23077">
    <property type="entry name" value="AAA-FAMILY ATPASE"/>
    <property type="match status" value="1"/>
</dbReference>
<dbReference type="InterPro" id="IPR056995">
    <property type="entry name" value="PEX6_4th_dom"/>
</dbReference>
<dbReference type="InterPro" id="IPR003960">
    <property type="entry name" value="ATPase_AAA_CS"/>
</dbReference>
<evidence type="ECO:0000256" key="6">
    <source>
        <dbReference type="ARBA" id="ARBA00022840"/>
    </source>
</evidence>
<keyword evidence="5" id="KW-0378">Hydrolase</keyword>
<feature type="region of interest" description="Disordered" evidence="11">
    <location>
        <begin position="1"/>
        <end position="55"/>
    </location>
</feature>
<evidence type="ECO:0000256" key="8">
    <source>
        <dbReference type="ARBA" id="ARBA00034811"/>
    </source>
</evidence>
<evidence type="ECO:0000256" key="4">
    <source>
        <dbReference type="ARBA" id="ARBA00022741"/>
    </source>
</evidence>